<comment type="caution">
    <text evidence="1">The sequence shown here is derived from an EMBL/GenBank/DDBJ whole genome shotgun (WGS) entry which is preliminary data.</text>
</comment>
<protein>
    <recommendedName>
        <fullName evidence="3">DNA helicase</fullName>
    </recommendedName>
</protein>
<evidence type="ECO:0000313" key="1">
    <source>
        <dbReference type="EMBL" id="MEB3102326.1"/>
    </source>
</evidence>
<dbReference type="Proteomes" id="UP001310386">
    <property type="component" value="Unassembled WGS sequence"/>
</dbReference>
<sequence length="85" mass="9795">MPTILLTDSFRSDFDTLTGIEQKQARKAIRLLAKDPKDPSLQIHKVRGTVFWEAYVNMDIRLIFEHGNDTLVLHAIGHPDKLRKL</sequence>
<name>A0ABU5ZII6_9BACL</name>
<dbReference type="EMBL" id="JAYJLD010000016">
    <property type="protein sequence ID" value="MEB3102326.1"/>
    <property type="molecule type" value="Genomic_DNA"/>
</dbReference>
<reference evidence="1" key="1">
    <citation type="submission" date="2023-12" db="EMBL/GenBank/DDBJ databases">
        <title>Fervidustalea candida gen. nov., sp. nov., a novel member of the family Paenibacillaceae isolated from a geothermal area.</title>
        <authorList>
            <person name="Li W.-J."/>
            <person name="Jiao J.-Y."/>
            <person name="Chen Y."/>
        </authorList>
    </citation>
    <scope>NUCLEOTIDE SEQUENCE</scope>
    <source>
        <strain evidence="1">SYSU GA230002</strain>
    </source>
</reference>
<proteinExistence type="predicted"/>
<dbReference type="Gene3D" id="3.30.2310.20">
    <property type="entry name" value="RelE-like"/>
    <property type="match status" value="1"/>
</dbReference>
<dbReference type="SUPFAM" id="SSF143011">
    <property type="entry name" value="RelE-like"/>
    <property type="match status" value="1"/>
</dbReference>
<accession>A0ABU5ZII6</accession>
<dbReference type="InterPro" id="IPR035093">
    <property type="entry name" value="RelE/ParE_toxin_dom_sf"/>
</dbReference>
<gene>
    <name evidence="1" type="ORF">VF724_11705</name>
</gene>
<keyword evidence="2" id="KW-1185">Reference proteome</keyword>
<evidence type="ECO:0008006" key="3">
    <source>
        <dbReference type="Google" id="ProtNLM"/>
    </source>
</evidence>
<evidence type="ECO:0000313" key="2">
    <source>
        <dbReference type="Proteomes" id="UP001310386"/>
    </source>
</evidence>
<organism evidence="1 2">
    <name type="scientific">Ferviditalea candida</name>
    <dbReference type="NCBI Taxonomy" id="3108399"/>
    <lineage>
        <taxon>Bacteria</taxon>
        <taxon>Bacillati</taxon>
        <taxon>Bacillota</taxon>
        <taxon>Bacilli</taxon>
        <taxon>Bacillales</taxon>
        <taxon>Paenibacillaceae</taxon>
        <taxon>Ferviditalea</taxon>
    </lineage>
</organism>
<dbReference type="RefSeq" id="WP_371754449.1">
    <property type="nucleotide sequence ID" value="NZ_JAYJLD010000016.1"/>
</dbReference>